<dbReference type="Pfam" id="PF07575">
    <property type="entry name" value="Nucleopor_Nup85"/>
    <property type="match status" value="2"/>
</dbReference>
<evidence type="ECO:0000313" key="13">
    <source>
        <dbReference type="Proteomes" id="UP000308092"/>
    </source>
</evidence>
<dbReference type="GO" id="GO:0045893">
    <property type="term" value="P:positive regulation of DNA-templated transcription"/>
    <property type="evidence" value="ECO:0007669"/>
    <property type="project" value="TreeGrafter"/>
</dbReference>
<comment type="similarity">
    <text evidence="2 9">Belongs to the nucleoporin Nup85 family.</text>
</comment>
<dbReference type="InterPro" id="IPR011502">
    <property type="entry name" value="Nucleoporin_Nup85"/>
</dbReference>
<evidence type="ECO:0000313" key="14">
    <source>
        <dbReference type="Proteomes" id="UP000324241"/>
    </source>
</evidence>
<feature type="region of interest" description="Disordered" evidence="10">
    <location>
        <begin position="1"/>
        <end position="87"/>
    </location>
</feature>
<accession>A0A4S3JSD1</accession>
<dbReference type="GO" id="GO:0031965">
    <property type="term" value="C:nuclear membrane"/>
    <property type="evidence" value="ECO:0007669"/>
    <property type="project" value="UniProtKB-UniRule"/>
</dbReference>
<dbReference type="GO" id="GO:0031080">
    <property type="term" value="C:nuclear pore outer ring"/>
    <property type="evidence" value="ECO:0007669"/>
    <property type="project" value="TreeGrafter"/>
</dbReference>
<protein>
    <recommendedName>
        <fullName evidence="9">Nuclear pore complex protein Nup85</fullName>
    </recommendedName>
</protein>
<keyword evidence="3 9" id="KW-0813">Transport</keyword>
<reference evidence="11 14" key="2">
    <citation type="submission" date="2019-08" db="EMBL/GenBank/DDBJ databases">
        <title>The genome sequence of a newly discovered highly antifungal drug resistant Aspergillus species, Aspergillus tanneri NIH 1004.</title>
        <authorList>
            <person name="Mounaud S."/>
            <person name="Singh I."/>
            <person name="Joardar V."/>
            <person name="Pakala S."/>
            <person name="Pakala S."/>
            <person name="Venepally P."/>
            <person name="Chung J.K."/>
            <person name="Losada L."/>
            <person name="Nierman W.C."/>
        </authorList>
    </citation>
    <scope>NUCLEOTIDE SEQUENCE [LARGE SCALE GENOMIC DNA]</scope>
    <source>
        <strain evidence="11 14">NIH1004</strain>
    </source>
</reference>
<proteinExistence type="inferred from homology"/>
<dbReference type="EMBL" id="QUQM01000007">
    <property type="protein sequence ID" value="KAA8645592.1"/>
    <property type="molecule type" value="Genomic_DNA"/>
</dbReference>
<dbReference type="GO" id="GO:0006606">
    <property type="term" value="P:protein import into nucleus"/>
    <property type="evidence" value="ECO:0007669"/>
    <property type="project" value="TreeGrafter"/>
</dbReference>
<evidence type="ECO:0000256" key="1">
    <source>
        <dbReference type="ARBA" id="ARBA00004567"/>
    </source>
</evidence>
<evidence type="ECO:0000256" key="10">
    <source>
        <dbReference type="SAM" id="MobiDB-lite"/>
    </source>
</evidence>
<dbReference type="OrthoDB" id="5422384at2759"/>
<evidence type="ECO:0000256" key="8">
    <source>
        <dbReference type="ARBA" id="ARBA00023242"/>
    </source>
</evidence>
<comment type="function">
    <text evidence="9">Functions as a component of the nuclear pore complex (NPC).</text>
</comment>
<dbReference type="VEuPathDB" id="FungiDB:EYZ11_001796"/>
<dbReference type="GO" id="GO:0017056">
    <property type="term" value="F:structural constituent of nuclear pore"/>
    <property type="evidence" value="ECO:0007669"/>
    <property type="project" value="TreeGrafter"/>
</dbReference>
<evidence type="ECO:0000256" key="9">
    <source>
        <dbReference type="RuleBase" id="RU365073"/>
    </source>
</evidence>
<organism evidence="12 13">
    <name type="scientific">Aspergillus tanneri</name>
    <dbReference type="NCBI Taxonomy" id="1220188"/>
    <lineage>
        <taxon>Eukaryota</taxon>
        <taxon>Fungi</taxon>
        <taxon>Dikarya</taxon>
        <taxon>Ascomycota</taxon>
        <taxon>Pezizomycotina</taxon>
        <taxon>Eurotiomycetes</taxon>
        <taxon>Eurotiomycetidae</taxon>
        <taxon>Eurotiales</taxon>
        <taxon>Aspergillaceae</taxon>
        <taxon>Aspergillus</taxon>
        <taxon>Aspergillus subgen. Circumdati</taxon>
    </lineage>
</organism>
<dbReference type="EMBL" id="SOSA01000036">
    <property type="protein sequence ID" value="THC98733.1"/>
    <property type="molecule type" value="Genomic_DNA"/>
</dbReference>
<sequence length="1145" mass="124856">MSFKVPYESSPPSTPGRSRSLFSNVCLTPGGAPPSVSNSFTPQGPPPSTIYGSSQMSSRSQFDSPQSLFTKSGNVNPNDSIFGSSIASDDYPVPRGMKAAPVESFTSQSLFSVTNNSRFAAPSNFGVSNRFASSQMDDDADFHTERDNEMDSEEAEADCDKAMGNANKGSNSFSFLDSHFGNSFLAQSNVQGQRKSIYSNPSNAKRPKLDEKWADQSPLRKTKLSPKKDSAMPSIVRNFASRSRVATVNEASDLIIETEDEICSMYDEAKRTEYRETEFRVNLSETCSSLASVWKSHTGQSGGPSQAVGIGPGDHASSVAKAGFLGSLLIQLHHPPLAHAKPANFPSPLGFATTRSLVPAGPRVDTLTPLPKVLLDWLNLNHAPQKSDLQALKNLEPNPTASPNFWEILNTAVLRGHLSEVADILQTADFNYARSALEDGLPQTGYRGAQLQNIQRCINKALQALSVCPSVQVADWDVRGAEWALYRKRVLAALTDLEEFAEGDEQQDSEPPILGTRFQAVNFGLKPSPNAQEFSFAQSSRMAESRVPWTIYQNLRSLYRIILGDTSAIMNHSQDWIEATIGLTAWWDGESDEENLAQSTVNEPGVSNNGLFMPPRLSKTQIPEAIGNNPTGTYLRRLELALGSATSEDSDEAGFRINSLSSLEVGLASVFEGDVDGVLELLQTWSLCIASAVGEVADAGGWLETTDDKKPLSGLSENDLMVLSYGQGGNGSTRRIRKDDLLSAYASGLFERPSIENLSGSRAGWELALEVLSRLNNKDEMQKSVSEIVDKLSLNNSTEMDKVILLCSELGLHQEGRRVSERYGDLTVSESEEYGLAMVCYARAHNRRKVKLVVDLLISYSLVQSRAYPASADLDSQLRSLVENPKTCLSAIAAVDEEAAKIVQFYFSGYATLRRFYETRDEAIGLKEGQRPRFKPLARRRAAAQALVTVISSAADSIYGGLYDPERDSAIQVDGLLVLLGEALAFINQPTPILSVSQQFTILSAIEDLETVTPRVYAQCEECFRSTLMQYQSLKRASSDDESPVEPFVLPTSRELLKKSVSSLTASSGFSFIGGDMTDLVRTRSLSGSGTSSGVFIARPGDESRHERAWDWRVGLPENVRGEEILRMLRLGLAQGLSVGALGHV</sequence>
<keyword evidence="6 9" id="KW-0811">Translocation</keyword>
<feature type="compositionally biased region" description="Polar residues" evidence="10">
    <location>
        <begin position="191"/>
        <end position="203"/>
    </location>
</feature>
<name>A0A4S3JSD1_9EURO</name>
<evidence type="ECO:0000256" key="7">
    <source>
        <dbReference type="ARBA" id="ARBA00023132"/>
    </source>
</evidence>
<keyword evidence="4 9" id="KW-0509">mRNA transport</keyword>
<dbReference type="GO" id="GO:0006406">
    <property type="term" value="P:mRNA export from nucleus"/>
    <property type="evidence" value="ECO:0007669"/>
    <property type="project" value="TreeGrafter"/>
</dbReference>
<dbReference type="Proteomes" id="UP000308092">
    <property type="component" value="Unassembled WGS sequence"/>
</dbReference>
<evidence type="ECO:0000256" key="6">
    <source>
        <dbReference type="ARBA" id="ARBA00023010"/>
    </source>
</evidence>
<evidence type="ECO:0000256" key="3">
    <source>
        <dbReference type="ARBA" id="ARBA00022448"/>
    </source>
</evidence>
<comment type="subcellular location">
    <subcellularLocation>
        <location evidence="1 9">Nucleus</location>
        <location evidence="1 9">Nuclear pore complex</location>
    </subcellularLocation>
</comment>
<feature type="compositionally biased region" description="Polar residues" evidence="10">
    <location>
        <begin position="65"/>
        <end position="87"/>
    </location>
</feature>
<dbReference type="STRING" id="1220188.A0A4S3JSD1"/>
<comment type="caution">
    <text evidence="12">The sequence shown here is derived from an EMBL/GenBank/DDBJ whole genome shotgun (WGS) entry which is preliminary data.</text>
</comment>
<dbReference type="RefSeq" id="XP_033424953.1">
    <property type="nucleotide sequence ID" value="XM_033571638.1"/>
</dbReference>
<dbReference type="Proteomes" id="UP000324241">
    <property type="component" value="Unassembled WGS sequence"/>
</dbReference>
<keyword evidence="13" id="KW-1185">Reference proteome</keyword>
<evidence type="ECO:0000256" key="2">
    <source>
        <dbReference type="ARBA" id="ARBA00005573"/>
    </source>
</evidence>
<gene>
    <name evidence="11" type="ORF">ATNIH1004_007011</name>
    <name evidence="12" type="ORF">EYZ11_001796</name>
</gene>
<reference evidence="12 13" key="1">
    <citation type="submission" date="2019-03" db="EMBL/GenBank/DDBJ databases">
        <title>The genome sequence of a newly discovered highly antifungal drug resistant Aspergillus species, Aspergillus tanneri NIH 1004.</title>
        <authorList>
            <person name="Mounaud S."/>
            <person name="Singh I."/>
            <person name="Joardar V."/>
            <person name="Pakala S."/>
            <person name="Pakala S."/>
            <person name="Venepally P."/>
            <person name="Hoover J."/>
            <person name="Nierman W."/>
            <person name="Chung J."/>
            <person name="Losada L."/>
        </authorList>
    </citation>
    <scope>NUCLEOTIDE SEQUENCE [LARGE SCALE GENOMIC DNA]</scope>
    <source>
        <strain evidence="12 13">NIH1004</strain>
    </source>
</reference>
<dbReference type="GeneID" id="54329713"/>
<keyword evidence="7 9" id="KW-0906">Nuclear pore complex</keyword>
<dbReference type="AlphaFoldDB" id="A0A4S3JSD1"/>
<feature type="region of interest" description="Disordered" evidence="10">
    <location>
        <begin position="191"/>
        <end position="231"/>
    </location>
</feature>
<dbReference type="PANTHER" id="PTHR13373:SF21">
    <property type="entry name" value="NUCLEAR PORE COMPLEX PROTEIN NUP85"/>
    <property type="match status" value="1"/>
</dbReference>
<evidence type="ECO:0000256" key="5">
    <source>
        <dbReference type="ARBA" id="ARBA00022927"/>
    </source>
</evidence>
<dbReference type="PANTHER" id="PTHR13373">
    <property type="entry name" value="FROUNT PROTEIN-RELATED"/>
    <property type="match status" value="1"/>
</dbReference>
<feature type="compositionally biased region" description="Low complexity" evidence="10">
    <location>
        <begin position="53"/>
        <end position="64"/>
    </location>
</feature>
<evidence type="ECO:0000313" key="12">
    <source>
        <dbReference type="EMBL" id="THC98733.1"/>
    </source>
</evidence>
<evidence type="ECO:0000256" key="4">
    <source>
        <dbReference type="ARBA" id="ARBA00022816"/>
    </source>
</evidence>
<evidence type="ECO:0000313" key="11">
    <source>
        <dbReference type="EMBL" id="KAA8645592.1"/>
    </source>
</evidence>
<keyword evidence="8 9" id="KW-0539">Nucleus</keyword>
<keyword evidence="5 9" id="KW-0653">Protein transport</keyword>
<keyword evidence="9" id="KW-0472">Membrane</keyword>
<comment type="subunit">
    <text evidence="9">Component of the nuclear pore complex (NPC).</text>
</comment>